<dbReference type="RefSeq" id="WP_006057593.1">
    <property type="nucleotide sequence ID" value="NZ_GG657552.1"/>
</dbReference>
<feature type="domain" description="Pullulanase N1" evidence="1">
    <location>
        <begin position="8"/>
        <end position="70"/>
    </location>
</feature>
<feature type="non-terminal residue" evidence="2">
    <location>
        <position position="70"/>
    </location>
</feature>
<proteinExistence type="predicted"/>
<organism evidence="2 3">
    <name type="scientific">Holdemania filiformis DSM 12042</name>
    <dbReference type="NCBI Taxonomy" id="545696"/>
    <lineage>
        <taxon>Bacteria</taxon>
        <taxon>Bacillati</taxon>
        <taxon>Bacillota</taxon>
        <taxon>Erysipelotrichia</taxon>
        <taxon>Erysipelotrichales</taxon>
        <taxon>Erysipelotrichaceae</taxon>
        <taxon>Holdemania</taxon>
    </lineage>
</organism>
<dbReference type="Gene3D" id="2.60.40.2320">
    <property type="match status" value="1"/>
</dbReference>
<name>B9Y3K2_9FIRM</name>
<reference evidence="2 3" key="2">
    <citation type="submission" date="2009-02" db="EMBL/GenBank/DDBJ databases">
        <title>Draft genome sequence of Holdemania filiformis DSM 12042.</title>
        <authorList>
            <person name="Sudarsanam P."/>
            <person name="Ley R."/>
            <person name="Guruge J."/>
            <person name="Turnbaugh P.J."/>
            <person name="Mahowald M."/>
            <person name="Liep D."/>
            <person name="Gordon J."/>
        </authorList>
    </citation>
    <scope>NUCLEOTIDE SEQUENCE [LARGE SCALE GENOMIC DNA]</scope>
    <source>
        <strain evidence="2 3">DSM 12042</strain>
    </source>
</reference>
<reference evidence="2 3" key="1">
    <citation type="submission" date="2008-12" db="EMBL/GenBank/DDBJ databases">
        <authorList>
            <person name="Fulton L."/>
            <person name="Clifton S."/>
            <person name="Fulton B."/>
            <person name="Xu J."/>
            <person name="Minx P."/>
            <person name="Pepin K.H."/>
            <person name="Johnson M."/>
            <person name="Bhonagiri V."/>
            <person name="Nash W.E."/>
            <person name="Mardis E.R."/>
            <person name="Wilson R.K."/>
        </authorList>
    </citation>
    <scope>NUCLEOTIDE SEQUENCE [LARGE SCALE GENOMIC DNA]</scope>
    <source>
        <strain evidence="2 3">DSM 12042</strain>
    </source>
</reference>
<comment type="caution">
    <text evidence="2">The sequence shown here is derived from an EMBL/GenBank/DDBJ whole genome shotgun (WGS) entry which is preliminary data.</text>
</comment>
<accession>B9Y3K2</accession>
<dbReference type="EMBL" id="ACCF01000023">
    <property type="protein sequence ID" value="EEF69443.1"/>
    <property type="molecule type" value="Genomic_DNA"/>
</dbReference>
<gene>
    <name evidence="2" type="ORF">HOLDEFILI_00377</name>
</gene>
<sequence length="70" mass="8133">MKENTSMEAFLDDYGKIVVYLSQRFYNGKSDRFYLERPQGEATACQIRELESHESYTRYTLTGPAEVQIG</sequence>
<dbReference type="Pfam" id="PF17999">
    <property type="entry name" value="PulA_N1"/>
    <property type="match status" value="1"/>
</dbReference>
<dbReference type="STRING" id="545696.HOLDEFILI_00377"/>
<evidence type="ECO:0000313" key="3">
    <source>
        <dbReference type="Proteomes" id="UP000005950"/>
    </source>
</evidence>
<dbReference type="AlphaFoldDB" id="B9Y3K2"/>
<dbReference type="Proteomes" id="UP000005950">
    <property type="component" value="Unassembled WGS sequence"/>
</dbReference>
<dbReference type="InterPro" id="IPR040697">
    <property type="entry name" value="PulA_N1"/>
</dbReference>
<evidence type="ECO:0000259" key="1">
    <source>
        <dbReference type="Pfam" id="PF17999"/>
    </source>
</evidence>
<dbReference type="HOGENOM" id="CLU_2781842_0_0_9"/>
<evidence type="ECO:0000313" key="2">
    <source>
        <dbReference type="EMBL" id="EEF69443.1"/>
    </source>
</evidence>
<protein>
    <recommendedName>
        <fullName evidence="1">Pullulanase N1 domain-containing protein</fullName>
    </recommendedName>
</protein>